<dbReference type="EMBL" id="MU806257">
    <property type="protein sequence ID" value="KAJ3837282.1"/>
    <property type="molecule type" value="Genomic_DNA"/>
</dbReference>
<accession>A0AA38UCN0</accession>
<comment type="caution">
    <text evidence="2">The sequence shown here is derived from an EMBL/GenBank/DDBJ whole genome shotgun (WGS) entry which is preliminary data.</text>
</comment>
<proteinExistence type="predicted"/>
<dbReference type="Proteomes" id="UP001163846">
    <property type="component" value="Unassembled WGS sequence"/>
</dbReference>
<dbReference type="SUPFAM" id="SSF56112">
    <property type="entry name" value="Protein kinase-like (PK-like)"/>
    <property type="match status" value="1"/>
</dbReference>
<evidence type="ECO:0008006" key="4">
    <source>
        <dbReference type="Google" id="ProtNLM"/>
    </source>
</evidence>
<feature type="compositionally biased region" description="Basic and acidic residues" evidence="1">
    <location>
        <begin position="193"/>
        <end position="207"/>
    </location>
</feature>
<evidence type="ECO:0000313" key="2">
    <source>
        <dbReference type="EMBL" id="KAJ3837282.1"/>
    </source>
</evidence>
<evidence type="ECO:0000313" key="3">
    <source>
        <dbReference type="Proteomes" id="UP001163846"/>
    </source>
</evidence>
<reference evidence="2" key="1">
    <citation type="submission" date="2022-08" db="EMBL/GenBank/DDBJ databases">
        <authorList>
            <consortium name="DOE Joint Genome Institute"/>
            <person name="Min B."/>
            <person name="Riley R."/>
            <person name="Sierra-Patev S."/>
            <person name="Naranjo-Ortiz M."/>
            <person name="Looney B."/>
            <person name="Konkel Z."/>
            <person name="Slot J.C."/>
            <person name="Sakamoto Y."/>
            <person name="Steenwyk J.L."/>
            <person name="Rokas A."/>
            <person name="Carro J."/>
            <person name="Camarero S."/>
            <person name="Ferreira P."/>
            <person name="Molpeceres G."/>
            <person name="Ruiz-Duenas F.J."/>
            <person name="Serrano A."/>
            <person name="Henrissat B."/>
            <person name="Drula E."/>
            <person name="Hughes K.W."/>
            <person name="Mata J.L."/>
            <person name="Ishikawa N.K."/>
            <person name="Vargas-Isla R."/>
            <person name="Ushijima S."/>
            <person name="Smith C.A."/>
            <person name="Ahrendt S."/>
            <person name="Andreopoulos W."/>
            <person name="He G."/>
            <person name="Labutti K."/>
            <person name="Lipzen A."/>
            <person name="Ng V."/>
            <person name="Sandor L."/>
            <person name="Barry K."/>
            <person name="Martinez A.T."/>
            <person name="Xiao Y."/>
            <person name="Gibbons J.G."/>
            <person name="Terashima K."/>
            <person name="Hibbett D.S."/>
            <person name="Grigoriev I.V."/>
        </authorList>
    </citation>
    <scope>NUCLEOTIDE SEQUENCE</scope>
    <source>
        <strain evidence="2">TFB9207</strain>
    </source>
</reference>
<protein>
    <recommendedName>
        <fullName evidence="4">Protein kinase domain-containing protein</fullName>
    </recommendedName>
</protein>
<gene>
    <name evidence="2" type="ORF">F5878DRAFT_622805</name>
</gene>
<dbReference type="InterPro" id="IPR011009">
    <property type="entry name" value="Kinase-like_dom_sf"/>
</dbReference>
<name>A0AA38UCN0_9AGAR</name>
<organism evidence="2 3">
    <name type="scientific">Lentinula raphanica</name>
    <dbReference type="NCBI Taxonomy" id="153919"/>
    <lineage>
        <taxon>Eukaryota</taxon>
        <taxon>Fungi</taxon>
        <taxon>Dikarya</taxon>
        <taxon>Basidiomycota</taxon>
        <taxon>Agaricomycotina</taxon>
        <taxon>Agaricomycetes</taxon>
        <taxon>Agaricomycetidae</taxon>
        <taxon>Agaricales</taxon>
        <taxon>Marasmiineae</taxon>
        <taxon>Omphalotaceae</taxon>
        <taxon>Lentinula</taxon>
    </lineage>
</organism>
<dbReference type="AlphaFoldDB" id="A0AA38UCN0"/>
<feature type="region of interest" description="Disordered" evidence="1">
    <location>
        <begin position="192"/>
        <end position="221"/>
    </location>
</feature>
<evidence type="ECO:0000256" key="1">
    <source>
        <dbReference type="SAM" id="MobiDB-lite"/>
    </source>
</evidence>
<sequence length="221" mass="25716">MDSSKTKITDVAKGFTSWDKMVEWEAYSEVKVLQKTKPVTGLYSDHGRFGKWPRENHYMPVILMKYVEGTPLVDHPIYVGASEAAQQRLRKDYEAMLAEELWHIASEFHIVHADIHQRNVLVDIQKKKQYKITKLTIIDWGYPGVFTVLETLTKEQFIEWFPQRFDYCNIGPAEQAQQVDQAYQVDQVCQVDQADKGKKSSRGGREERKKKKKKKSGCEIM</sequence>
<keyword evidence="3" id="KW-1185">Reference proteome</keyword>